<accession>A0ABM7G6N0</accession>
<name>A0ABM7G6N0_9SPHN</name>
<evidence type="ECO:0000313" key="2">
    <source>
        <dbReference type="Proteomes" id="UP001059971"/>
    </source>
</evidence>
<keyword evidence="2" id="KW-1185">Reference proteome</keyword>
<dbReference type="EMBL" id="AP018817">
    <property type="protein sequence ID" value="BBF70970.1"/>
    <property type="molecule type" value="Genomic_DNA"/>
</dbReference>
<protein>
    <submittedName>
        <fullName evidence="1">Uncharacterized protein</fullName>
    </submittedName>
</protein>
<dbReference type="RefSeq" id="WP_261935135.1">
    <property type="nucleotide sequence ID" value="NZ_AP018817.1"/>
</dbReference>
<reference evidence="1" key="1">
    <citation type="submission" date="2018-07" db="EMBL/GenBank/DDBJ databases">
        <title>Complete genome sequence of Sphingomonas bisphenolicum strain AO1, a bisphenol A degradative bacterium isolated from Japanese farm field.</title>
        <authorList>
            <person name="Murakami M."/>
            <person name="Koh M."/>
            <person name="Koba S."/>
            <person name="Matsumura Y."/>
        </authorList>
    </citation>
    <scope>NUCLEOTIDE SEQUENCE</scope>
    <source>
        <strain evidence="1">AO1</strain>
    </source>
</reference>
<gene>
    <name evidence="1" type="ORF">SBA_ch1_31700</name>
</gene>
<sequence>MSEASWSDTTKTPAIDWSISAGLENVARGGQDIAEVTNLEGAVRAWLALDQEHQKEARLTIEHPILLDGIAMSHFSGLTIAALAEHLPPQTSRA</sequence>
<dbReference type="Proteomes" id="UP001059971">
    <property type="component" value="Chromosome 1"/>
</dbReference>
<proteinExistence type="predicted"/>
<organism evidence="1 2">
    <name type="scientific">Sphingomonas bisphenolicum</name>
    <dbReference type="NCBI Taxonomy" id="296544"/>
    <lineage>
        <taxon>Bacteria</taxon>
        <taxon>Pseudomonadati</taxon>
        <taxon>Pseudomonadota</taxon>
        <taxon>Alphaproteobacteria</taxon>
        <taxon>Sphingomonadales</taxon>
        <taxon>Sphingomonadaceae</taxon>
        <taxon>Sphingomonas</taxon>
    </lineage>
</organism>
<evidence type="ECO:0000313" key="1">
    <source>
        <dbReference type="EMBL" id="BBF70970.1"/>
    </source>
</evidence>